<evidence type="ECO:0000256" key="2">
    <source>
        <dbReference type="SAM" id="MobiDB-lite"/>
    </source>
</evidence>
<feature type="compositionally biased region" description="Basic and acidic residues" evidence="2">
    <location>
        <begin position="189"/>
        <end position="200"/>
    </location>
</feature>
<feature type="region of interest" description="Disordered" evidence="2">
    <location>
        <begin position="176"/>
        <end position="209"/>
    </location>
</feature>
<gene>
    <name evidence="4" type="ORF">WKR92_09705</name>
</gene>
<keyword evidence="5" id="KW-1185">Reference proteome</keyword>
<dbReference type="Pfam" id="PF17289">
    <property type="entry name" value="Terminase_6C"/>
    <property type="match status" value="1"/>
</dbReference>
<dbReference type="InterPro" id="IPR027417">
    <property type="entry name" value="P-loop_NTPase"/>
</dbReference>
<sequence length="491" mass="55772">MNENVSTITSFSSSDLDAAEARLCRLEFFEFVKSFWDVIIKEEPEYNWHIPYLCEELQKLSVPIVARQKKLYDIIINIPPGTTKTTIVTIMYPAWIWTQDPTLRIITNSYSKELSIEHATKSKDIITSDKYKRLFPEVALRRDKAGKASYENTSTGARYVTSSGSAITGKHAHLIINDDPQNPQQAESEAERKTANDHTKTLSSRKVHKEKTPVVTIMQRLHEDDVTGYLLKKKSESIKHICLPAELSDRVLPVELKDHYVDGKLDPSRLGDSALEEAKIDLGSRGYAGQFEQTPGSDEGNIIKKEWFTKIPRSEFDYLRDSQPIIFFGDTAFTDRKENDPSGFLGSCRIGNKIYITHATKIRKKFPDLIRFLPDYLKVNGYTDRSSLRIEPKANGLSVIDQLQESTDLNVTETPSPTDSKSTRLYAISPTIECGRVVLVEGDWNEEFIEEVAGFPVKVHDEYVDILTYAVDYHEGNVEEDQTDILNAFGR</sequence>
<dbReference type="InterPro" id="IPR035421">
    <property type="entry name" value="Terminase_6C"/>
</dbReference>
<dbReference type="Proteomes" id="UP001580928">
    <property type="component" value="Unassembled WGS sequence"/>
</dbReference>
<dbReference type="EMBL" id="JBBVGT010000002">
    <property type="protein sequence ID" value="MFB5946106.1"/>
    <property type="molecule type" value="Genomic_DNA"/>
</dbReference>
<comment type="caution">
    <text evidence="4">The sequence shown here is derived from an EMBL/GenBank/DDBJ whole genome shotgun (WGS) entry which is preliminary data.</text>
</comment>
<dbReference type="RefSeq" id="WP_375557635.1">
    <property type="nucleotide sequence ID" value="NZ_JBBVGT010000002.1"/>
</dbReference>
<evidence type="ECO:0000313" key="5">
    <source>
        <dbReference type="Proteomes" id="UP001580928"/>
    </source>
</evidence>
<reference evidence="4 5" key="1">
    <citation type="submission" date="2024-04" db="EMBL/GenBank/DDBJ databases">
        <title>Albibacterium profundi sp. nov., isolated from sediment of the Challenger Deep of Mariana Trench.</title>
        <authorList>
            <person name="Wang Y."/>
        </authorList>
    </citation>
    <scope>NUCLEOTIDE SEQUENCE [LARGE SCALE GENOMIC DNA]</scope>
    <source>
        <strain evidence="4 5">RHL897</strain>
    </source>
</reference>
<keyword evidence="1" id="KW-1188">Viral release from host cell</keyword>
<evidence type="ECO:0000256" key="1">
    <source>
        <dbReference type="ARBA" id="ARBA00022612"/>
    </source>
</evidence>
<evidence type="ECO:0000313" key="4">
    <source>
        <dbReference type="EMBL" id="MFB5946106.1"/>
    </source>
</evidence>
<feature type="domain" description="Terminase large subunit gp17-like C-terminal" evidence="3">
    <location>
        <begin position="389"/>
        <end position="471"/>
    </location>
</feature>
<name>A0ABV5CEX0_9SPHI</name>
<accession>A0ABV5CEX0</accession>
<evidence type="ECO:0000259" key="3">
    <source>
        <dbReference type="Pfam" id="PF17289"/>
    </source>
</evidence>
<organism evidence="4 5">
    <name type="scientific">Albibacterium profundi</name>
    <dbReference type="NCBI Taxonomy" id="3134906"/>
    <lineage>
        <taxon>Bacteria</taxon>
        <taxon>Pseudomonadati</taxon>
        <taxon>Bacteroidota</taxon>
        <taxon>Sphingobacteriia</taxon>
        <taxon>Sphingobacteriales</taxon>
        <taxon>Sphingobacteriaceae</taxon>
        <taxon>Albibacterium</taxon>
    </lineage>
</organism>
<dbReference type="Gene3D" id="3.40.50.300">
    <property type="entry name" value="P-loop containing nucleotide triphosphate hydrolases"/>
    <property type="match status" value="1"/>
</dbReference>
<protein>
    <recommendedName>
        <fullName evidence="3">Terminase large subunit gp17-like C-terminal domain-containing protein</fullName>
    </recommendedName>
</protein>
<proteinExistence type="predicted"/>